<proteinExistence type="predicted"/>
<sequence length="172" mass="16983">MGRMAMSPSRRHGVLAATGTATAGLALAAWSLLAGSGGAPSAPAPVSHVDTATRACLLTATDAGTDPTGALAALGQVARAGSGHLIVQSYRMPTGVKPAANVNSLVQLGCSTVVTTDDRARSAVAARLTERPAPTARFVVVGGRPPTGAAHLSPDAVSVRALSKVVTGTAAR</sequence>
<dbReference type="Proteomes" id="UP001490365">
    <property type="component" value="Unassembled WGS sequence"/>
</dbReference>
<organism evidence="1 2">
    <name type="scientific">Streptomyces sp. 900105755</name>
    <dbReference type="NCBI Taxonomy" id="3154389"/>
    <lineage>
        <taxon>Bacteria</taxon>
        <taxon>Bacillati</taxon>
        <taxon>Actinomycetota</taxon>
        <taxon>Actinomycetes</taxon>
        <taxon>Kitasatosporales</taxon>
        <taxon>Streptomycetaceae</taxon>
        <taxon>Streptomyces</taxon>
    </lineage>
</organism>
<evidence type="ECO:0000313" key="2">
    <source>
        <dbReference type="Proteomes" id="UP001490365"/>
    </source>
</evidence>
<evidence type="ECO:0008006" key="3">
    <source>
        <dbReference type="Google" id="ProtNLM"/>
    </source>
</evidence>
<keyword evidence="2" id="KW-1185">Reference proteome</keyword>
<protein>
    <recommendedName>
        <fullName evidence="3">Alpha/beta hydrolase</fullName>
    </recommendedName>
</protein>
<dbReference type="EMBL" id="JBEOZM010000025">
    <property type="protein sequence ID" value="MER6272773.1"/>
    <property type="molecule type" value="Genomic_DNA"/>
</dbReference>
<dbReference type="RefSeq" id="WP_351961078.1">
    <property type="nucleotide sequence ID" value="NZ_JBEOZM010000025.1"/>
</dbReference>
<reference evidence="1 2" key="1">
    <citation type="submission" date="2024-06" db="EMBL/GenBank/DDBJ databases">
        <title>The Natural Products Discovery Center: Release of the First 8490 Sequenced Strains for Exploring Actinobacteria Biosynthetic Diversity.</title>
        <authorList>
            <person name="Kalkreuter E."/>
            <person name="Kautsar S.A."/>
            <person name="Yang D."/>
            <person name="Bader C.D."/>
            <person name="Teijaro C.N."/>
            <person name="Fluegel L."/>
            <person name="Davis C.M."/>
            <person name="Simpson J.R."/>
            <person name="Lauterbach L."/>
            <person name="Steele A.D."/>
            <person name="Gui C."/>
            <person name="Meng S."/>
            <person name="Li G."/>
            <person name="Viehrig K."/>
            <person name="Ye F."/>
            <person name="Su P."/>
            <person name="Kiefer A.F."/>
            <person name="Nichols A."/>
            <person name="Cepeda A.J."/>
            <person name="Yan W."/>
            <person name="Fan B."/>
            <person name="Jiang Y."/>
            <person name="Adhikari A."/>
            <person name="Zheng C.-J."/>
            <person name="Schuster L."/>
            <person name="Cowan T.M."/>
            <person name="Smanski M.J."/>
            <person name="Chevrette M.G."/>
            <person name="De Carvalho L.P.S."/>
            <person name="Shen B."/>
        </authorList>
    </citation>
    <scope>NUCLEOTIDE SEQUENCE [LARGE SCALE GENOMIC DNA]</scope>
    <source>
        <strain evidence="1 2">NPDC001694</strain>
    </source>
</reference>
<evidence type="ECO:0000313" key="1">
    <source>
        <dbReference type="EMBL" id="MER6272773.1"/>
    </source>
</evidence>
<name>A0ABV1TS00_9ACTN</name>
<gene>
    <name evidence="1" type="ORF">ABT211_36715</name>
</gene>
<comment type="caution">
    <text evidence="1">The sequence shown here is derived from an EMBL/GenBank/DDBJ whole genome shotgun (WGS) entry which is preliminary data.</text>
</comment>
<accession>A0ABV1TS00</accession>